<evidence type="ECO:0000256" key="4">
    <source>
        <dbReference type="ARBA" id="ARBA00022475"/>
    </source>
</evidence>
<dbReference type="Pfam" id="PF01544">
    <property type="entry name" value="CorA"/>
    <property type="match status" value="1"/>
</dbReference>
<dbReference type="InterPro" id="IPR045861">
    <property type="entry name" value="CorA_cytoplasmic_dom"/>
</dbReference>
<evidence type="ECO:0000256" key="1">
    <source>
        <dbReference type="ARBA" id="ARBA00004651"/>
    </source>
</evidence>
<gene>
    <name evidence="8 9" type="primary">corA</name>
    <name evidence="9" type="ORF">SMD31_13845</name>
</gene>
<evidence type="ECO:0000256" key="5">
    <source>
        <dbReference type="ARBA" id="ARBA00022692"/>
    </source>
</evidence>
<proteinExistence type="inferred from homology"/>
<comment type="caution">
    <text evidence="9">The sequence shown here is derived from an EMBL/GenBank/DDBJ whole genome shotgun (WGS) entry which is preliminary data.</text>
</comment>
<keyword evidence="8" id="KW-0406">Ion transport</keyword>
<dbReference type="CDD" id="cd12830">
    <property type="entry name" value="MtCorA-like"/>
    <property type="match status" value="1"/>
</dbReference>
<feature type="transmembrane region" description="Helical" evidence="8">
    <location>
        <begin position="266"/>
        <end position="285"/>
    </location>
</feature>
<evidence type="ECO:0000256" key="7">
    <source>
        <dbReference type="ARBA" id="ARBA00023136"/>
    </source>
</evidence>
<dbReference type="Gene3D" id="3.30.460.20">
    <property type="entry name" value="CorA soluble domain-like"/>
    <property type="match status" value="1"/>
</dbReference>
<keyword evidence="4 8" id="KW-1003">Cell membrane</keyword>
<comment type="function">
    <text evidence="8">Mediates influx of magnesium ions.</text>
</comment>
<keyword evidence="7 8" id="KW-0472">Membrane</keyword>
<evidence type="ECO:0000313" key="10">
    <source>
        <dbReference type="Proteomes" id="UP001271769"/>
    </source>
</evidence>
<dbReference type="Gene3D" id="1.20.58.340">
    <property type="entry name" value="Magnesium transport protein CorA, transmembrane region"/>
    <property type="match status" value="2"/>
</dbReference>
<evidence type="ECO:0000256" key="2">
    <source>
        <dbReference type="ARBA" id="ARBA00009765"/>
    </source>
</evidence>
<dbReference type="EMBL" id="JAXCLX010000002">
    <property type="protein sequence ID" value="MDY0873020.1"/>
    <property type="molecule type" value="Genomic_DNA"/>
</dbReference>
<keyword evidence="6 8" id="KW-1133">Transmembrane helix</keyword>
<evidence type="ECO:0000256" key="3">
    <source>
        <dbReference type="ARBA" id="ARBA00022448"/>
    </source>
</evidence>
<comment type="subcellular location">
    <subcellularLocation>
        <location evidence="1">Cell membrane</location>
        <topology evidence="1">Multi-pass membrane protein</topology>
    </subcellularLocation>
    <subcellularLocation>
        <location evidence="8">Membrane</location>
        <topology evidence="8">Multi-pass membrane protein</topology>
    </subcellularLocation>
</comment>
<accession>A0ABU5E1E6</accession>
<protein>
    <recommendedName>
        <fullName evidence="8">Magnesium transport protein CorA</fullName>
    </recommendedName>
</protein>
<dbReference type="RefSeq" id="WP_320501489.1">
    <property type="nucleotide sequence ID" value="NZ_JAXCLX010000002.1"/>
</dbReference>
<evidence type="ECO:0000256" key="8">
    <source>
        <dbReference type="RuleBase" id="RU362010"/>
    </source>
</evidence>
<dbReference type="InterPro" id="IPR045863">
    <property type="entry name" value="CorA_TM1_TM2"/>
</dbReference>
<evidence type="ECO:0000313" key="9">
    <source>
        <dbReference type="EMBL" id="MDY0873020.1"/>
    </source>
</evidence>
<organism evidence="9 10">
    <name type="scientific">Dongia rigui</name>
    <dbReference type="NCBI Taxonomy" id="940149"/>
    <lineage>
        <taxon>Bacteria</taxon>
        <taxon>Pseudomonadati</taxon>
        <taxon>Pseudomonadota</taxon>
        <taxon>Alphaproteobacteria</taxon>
        <taxon>Rhodospirillales</taxon>
        <taxon>Dongiaceae</taxon>
        <taxon>Dongia</taxon>
    </lineage>
</organism>
<keyword evidence="10" id="KW-1185">Reference proteome</keyword>
<dbReference type="NCBIfam" id="TIGR00383">
    <property type="entry name" value="corA"/>
    <property type="match status" value="1"/>
</dbReference>
<dbReference type="PANTHER" id="PTHR46494:SF1">
    <property type="entry name" value="CORA FAMILY METAL ION TRANSPORTER (EUROFUNG)"/>
    <property type="match status" value="1"/>
</dbReference>
<dbReference type="PANTHER" id="PTHR46494">
    <property type="entry name" value="CORA FAMILY METAL ION TRANSPORTER (EUROFUNG)"/>
    <property type="match status" value="1"/>
</dbReference>
<keyword evidence="5 8" id="KW-0812">Transmembrane</keyword>
<evidence type="ECO:0000256" key="6">
    <source>
        <dbReference type="ARBA" id="ARBA00022989"/>
    </source>
</evidence>
<keyword evidence="8" id="KW-0460">Magnesium</keyword>
<comment type="similarity">
    <text evidence="2 8">Belongs to the CorA metal ion transporter (MIT) (TC 1.A.35) family.</text>
</comment>
<dbReference type="SUPFAM" id="SSF143865">
    <property type="entry name" value="CorA soluble domain-like"/>
    <property type="match status" value="1"/>
</dbReference>
<dbReference type="SUPFAM" id="SSF144083">
    <property type="entry name" value="Magnesium transport protein CorA, transmembrane region"/>
    <property type="match status" value="1"/>
</dbReference>
<dbReference type="InterPro" id="IPR002523">
    <property type="entry name" value="MgTranspt_CorA/ZnTranspt_ZntB"/>
</dbReference>
<name>A0ABU5E1E6_9PROT</name>
<dbReference type="Proteomes" id="UP001271769">
    <property type="component" value="Unassembled WGS sequence"/>
</dbReference>
<dbReference type="InterPro" id="IPR004488">
    <property type="entry name" value="Mg/Co-transport_prot_CorA"/>
</dbReference>
<keyword evidence="3 8" id="KW-0813">Transport</keyword>
<feature type="transmembrane region" description="Helical" evidence="8">
    <location>
        <begin position="297"/>
        <end position="315"/>
    </location>
</feature>
<reference evidence="9 10" key="1">
    <citation type="journal article" date="2013" name="Antonie Van Leeuwenhoek">
        <title>Dongia rigui sp. nov., isolated from freshwater of a large wetland in Korea.</title>
        <authorList>
            <person name="Baik K.S."/>
            <person name="Hwang Y.M."/>
            <person name="Choi J.S."/>
            <person name="Kwon J."/>
            <person name="Seong C.N."/>
        </authorList>
    </citation>
    <scope>NUCLEOTIDE SEQUENCE [LARGE SCALE GENOMIC DNA]</scope>
    <source>
        <strain evidence="9 10">04SU4-P</strain>
    </source>
</reference>
<sequence>MGRVVDCAIYEGGQRLRSLDINDADQMRVQPGRVIWIGLYEPSQEELAKLQAYFGLHELAVEDAYRAHQRPKLELYGETMFVVMKTAQMDGTHVAMGETSFFIGRGYVITVRHGPSVSYADVRSRCENSPENFKKGEDFILYALMDFIVDRYFPIVESIEDDIERLEEAVLDGRSTLDVLEEIVILRRDLLHMRHAVAPLPEICQRLMRYDMALIDRNTHPYFRDVFDHSTILLDRIENLRELIKTVVDTKMLMSAMKQNEVMRQLAAWAAMLAVPTAVAGIYGMNFDNMPELKWEYGYFGVIAFIVVICGLLFWRFKRSGWL</sequence>